<dbReference type="OMA" id="KLPACKH"/>
<dbReference type="EMBL" id="CMVM020000161">
    <property type="status" value="NOT_ANNOTATED_CDS"/>
    <property type="molecule type" value="Genomic_DNA"/>
</dbReference>
<dbReference type="Proteomes" id="UP000024404">
    <property type="component" value="Unassembled WGS sequence"/>
</dbReference>
<reference evidence="2" key="1">
    <citation type="submission" date="2013-10" db="EMBL/GenBank/DDBJ databases">
        <title>Genome sequencing of Onchocerca volvulus.</title>
        <authorList>
            <person name="Cotton J."/>
            <person name="Tsai J."/>
            <person name="Stanley E."/>
            <person name="Tracey A."/>
            <person name="Holroyd N."/>
            <person name="Lustigman S."/>
            <person name="Berriman M."/>
        </authorList>
    </citation>
    <scope>NUCLEOTIDE SEQUENCE</scope>
</reference>
<reference evidence="1" key="2">
    <citation type="submission" date="2022-06" db="UniProtKB">
        <authorList>
            <consortium name="EnsemblMetazoa"/>
        </authorList>
    </citation>
    <scope>IDENTIFICATION</scope>
</reference>
<accession>A0A8R1TWN9</accession>
<organism evidence="1 2">
    <name type="scientific">Onchocerca volvulus</name>
    <dbReference type="NCBI Taxonomy" id="6282"/>
    <lineage>
        <taxon>Eukaryota</taxon>
        <taxon>Metazoa</taxon>
        <taxon>Ecdysozoa</taxon>
        <taxon>Nematoda</taxon>
        <taxon>Chromadorea</taxon>
        <taxon>Rhabditida</taxon>
        <taxon>Spirurina</taxon>
        <taxon>Spiruromorpha</taxon>
        <taxon>Filarioidea</taxon>
        <taxon>Onchocercidae</taxon>
        <taxon>Onchocerca</taxon>
    </lineage>
</organism>
<name>A0A8R1TWN9_ONCVO</name>
<keyword evidence="2" id="KW-1185">Reference proteome</keyword>
<protein>
    <submittedName>
        <fullName evidence="1">Uncharacterized protein</fullName>
    </submittedName>
</protein>
<evidence type="ECO:0000313" key="2">
    <source>
        <dbReference type="Proteomes" id="UP000024404"/>
    </source>
</evidence>
<dbReference type="AlphaFoldDB" id="A0A8R1TWN9"/>
<evidence type="ECO:0000313" key="1">
    <source>
        <dbReference type="EnsemblMetazoa" id="OVOC5907.1"/>
    </source>
</evidence>
<proteinExistence type="predicted"/>
<sequence length="108" mass="12631">MNNTLLEKLSNCFPNVEILHMGKIERSSNRDNNEEEWEKTLQMLFEDESIFSKLQNFFVSDCAESNPKLPACKHPLNLLHVYDRTLEIECNEVVVNNKMNGKTKKEDK</sequence>
<dbReference type="EnsemblMetazoa" id="OVOC5907.1">
    <property type="protein sequence ID" value="OVOC5907.1"/>
    <property type="gene ID" value="WBGene00242716"/>
</dbReference>